<feature type="signal peptide" evidence="2">
    <location>
        <begin position="1"/>
        <end position="19"/>
    </location>
</feature>
<evidence type="ECO:0000256" key="1">
    <source>
        <dbReference type="SAM" id="MobiDB-lite"/>
    </source>
</evidence>
<feature type="chain" id="PRO_5044568638" evidence="2">
    <location>
        <begin position="20"/>
        <end position="79"/>
    </location>
</feature>
<feature type="region of interest" description="Disordered" evidence="1">
    <location>
        <begin position="41"/>
        <end position="79"/>
    </location>
</feature>
<evidence type="ECO:0000313" key="5">
    <source>
        <dbReference type="Proteomes" id="UP000196710"/>
    </source>
</evidence>
<evidence type="ECO:0000313" key="3">
    <source>
        <dbReference type="EMBL" id="ASB39422.1"/>
    </source>
</evidence>
<dbReference type="RefSeq" id="WP_066536660.1">
    <property type="nucleotide sequence ID" value="NZ_CP021422.1"/>
</dbReference>
<dbReference type="Proteomes" id="UP000596035">
    <property type="component" value="Chromosome"/>
</dbReference>
<evidence type="ECO:0000256" key="2">
    <source>
        <dbReference type="SAM" id="SignalP"/>
    </source>
</evidence>
<protein>
    <submittedName>
        <fullName evidence="4">Uncharacterized protein</fullName>
    </submittedName>
</protein>
<reference evidence="3" key="1">
    <citation type="journal article" date="2017" name="Genome Announc.">
        <title>High-Quality Whole-Genome Sequences of the Oligo-Mouse-Microbiota Bacterial Community.</title>
        <authorList>
            <person name="Garzetti D."/>
            <person name="Brugiroux S."/>
            <person name="Bunk B."/>
            <person name="Pukall R."/>
            <person name="McCoy K.D."/>
            <person name="Macpherson A.J."/>
            <person name="Stecher B."/>
        </authorList>
    </citation>
    <scope>NUCLEOTIDE SEQUENCE</scope>
    <source>
        <strain evidence="3">KB18</strain>
    </source>
</reference>
<keyword evidence="5" id="KW-1185">Reference proteome</keyword>
<dbReference type="EMBL" id="CP021422">
    <property type="protein sequence ID" value="ASB39422.1"/>
    <property type="molecule type" value="Genomic_DNA"/>
</dbReference>
<reference evidence="5" key="2">
    <citation type="submission" date="2017-05" db="EMBL/GenBank/DDBJ databases">
        <title>Improved OligoMM genomes.</title>
        <authorList>
            <person name="Garzetti D."/>
        </authorList>
    </citation>
    <scope>NUCLEOTIDE SEQUENCE [LARGE SCALE GENOMIC DNA]</scope>
    <source>
        <strain evidence="5">KB18</strain>
    </source>
</reference>
<dbReference type="PROSITE" id="PS51257">
    <property type="entry name" value="PROKAR_LIPOPROTEIN"/>
    <property type="match status" value="1"/>
</dbReference>
<accession>A0A1Z2XLW1</accession>
<dbReference type="AlphaFoldDB" id="A0A1Z2XLW1"/>
<evidence type="ECO:0000313" key="6">
    <source>
        <dbReference type="Proteomes" id="UP000596035"/>
    </source>
</evidence>
<gene>
    <name evidence="3" type="ORF">ADH66_01395</name>
    <name evidence="4" type="ORF">I5Q82_11410</name>
</gene>
<dbReference type="EMBL" id="CP065321">
    <property type="protein sequence ID" value="QQR28711.1"/>
    <property type="molecule type" value="Genomic_DNA"/>
</dbReference>
<name>A0A1Z2XLW1_9FIRM</name>
<dbReference type="KEGG" id="amur:ADH66_01395"/>
<sequence>MKKLSIIFMSILVCLMLLSACNNNDSGNDDNAGAKSVEIDASALEPGGEDSSDVQSDGDFTYTLKDPDNADGIVITPRE</sequence>
<evidence type="ECO:0000313" key="4">
    <source>
        <dbReference type="EMBL" id="QQR28711.1"/>
    </source>
</evidence>
<keyword evidence="2" id="KW-0732">Signal</keyword>
<dbReference type="Proteomes" id="UP000196710">
    <property type="component" value="Chromosome"/>
</dbReference>
<proteinExistence type="predicted"/>
<organism evidence="4 6">
    <name type="scientific">Acutalibacter muris</name>
    <dbReference type="NCBI Taxonomy" id="1796620"/>
    <lineage>
        <taxon>Bacteria</taxon>
        <taxon>Bacillati</taxon>
        <taxon>Bacillota</taxon>
        <taxon>Clostridia</taxon>
        <taxon>Eubacteriales</taxon>
        <taxon>Acutalibacteraceae</taxon>
        <taxon>Acutalibacter</taxon>
    </lineage>
</organism>
<reference evidence="4 6" key="3">
    <citation type="submission" date="2020-11" db="EMBL/GenBank/DDBJ databases">
        <title>Closed and high quality bacterial genomes of the OMM12 community.</title>
        <authorList>
            <person name="Marbouty M."/>
            <person name="Lamy-Besnier Q."/>
            <person name="Debarbieux L."/>
            <person name="Koszul R."/>
        </authorList>
    </citation>
    <scope>NUCLEOTIDE SEQUENCE [LARGE SCALE GENOMIC DNA]</scope>
    <source>
        <strain evidence="4 6">KB18</strain>
    </source>
</reference>